<evidence type="ECO:0000313" key="3">
    <source>
        <dbReference type="Proteomes" id="UP000315971"/>
    </source>
</evidence>
<keyword evidence="2" id="KW-0378">Hydrolase</keyword>
<feature type="domain" description="Adaptor protein ClpS core" evidence="1">
    <location>
        <begin position="26"/>
        <end position="86"/>
    </location>
</feature>
<keyword evidence="3" id="KW-1185">Reference proteome</keyword>
<keyword evidence="2" id="KW-0645">Protease</keyword>
<dbReference type="RefSeq" id="WP_142604716.1">
    <property type="nucleotide sequence ID" value="NZ_FXSZ01000014.1"/>
</dbReference>
<dbReference type="GO" id="GO:0006508">
    <property type="term" value="P:proteolysis"/>
    <property type="evidence" value="ECO:0007669"/>
    <property type="project" value="UniProtKB-KW"/>
</dbReference>
<dbReference type="OrthoDB" id="598046at2"/>
<evidence type="ECO:0000259" key="1">
    <source>
        <dbReference type="Pfam" id="PF02617"/>
    </source>
</evidence>
<dbReference type="Gene3D" id="3.30.1390.10">
    <property type="match status" value="1"/>
</dbReference>
<dbReference type="GO" id="GO:0030163">
    <property type="term" value="P:protein catabolic process"/>
    <property type="evidence" value="ECO:0007669"/>
    <property type="project" value="InterPro"/>
</dbReference>
<dbReference type="SUPFAM" id="SSF54736">
    <property type="entry name" value="ClpS-like"/>
    <property type="match status" value="1"/>
</dbReference>
<protein>
    <submittedName>
        <fullName evidence="2">ATP-dependent Clp protease adaptor protein ClpS</fullName>
    </submittedName>
</protein>
<dbReference type="EMBL" id="FXSZ01000014">
    <property type="protein sequence ID" value="SMO82572.1"/>
    <property type="molecule type" value="Genomic_DNA"/>
</dbReference>
<name>A0A521EFD7_9SPHI</name>
<dbReference type="Pfam" id="PF02617">
    <property type="entry name" value="ClpS"/>
    <property type="match status" value="1"/>
</dbReference>
<reference evidence="2 3" key="1">
    <citation type="submission" date="2017-05" db="EMBL/GenBank/DDBJ databases">
        <authorList>
            <person name="Varghese N."/>
            <person name="Submissions S."/>
        </authorList>
    </citation>
    <scope>NUCLEOTIDE SEQUENCE [LARGE SCALE GENOMIC DNA]</scope>
    <source>
        <strain evidence="2 3">DSM 21342</strain>
    </source>
</reference>
<dbReference type="InterPro" id="IPR014719">
    <property type="entry name" value="Ribosomal_bL12_C/ClpS-like"/>
</dbReference>
<sequence>MQATVEEEVLEQELVAVEEEIGLSKKLILWNDDFNTFEHVIGCLVRYIKKTYDEAEGIAWIVHTRGKYILLEGQRKNLVEYYNILKLKGLTVSID</sequence>
<accession>A0A521EFD7</accession>
<dbReference type="InterPro" id="IPR003769">
    <property type="entry name" value="ClpS_core"/>
</dbReference>
<proteinExistence type="predicted"/>
<dbReference type="Proteomes" id="UP000315971">
    <property type="component" value="Unassembled WGS sequence"/>
</dbReference>
<dbReference type="GO" id="GO:0008233">
    <property type="term" value="F:peptidase activity"/>
    <property type="evidence" value="ECO:0007669"/>
    <property type="project" value="UniProtKB-KW"/>
</dbReference>
<evidence type="ECO:0000313" key="2">
    <source>
        <dbReference type="EMBL" id="SMO82572.1"/>
    </source>
</evidence>
<dbReference type="AlphaFoldDB" id="A0A521EFD7"/>
<gene>
    <name evidence="2" type="ORF">SAMN06265350_11434</name>
</gene>
<organism evidence="2 3">
    <name type="scientific">Solitalea koreensis</name>
    <dbReference type="NCBI Taxonomy" id="543615"/>
    <lineage>
        <taxon>Bacteria</taxon>
        <taxon>Pseudomonadati</taxon>
        <taxon>Bacteroidota</taxon>
        <taxon>Sphingobacteriia</taxon>
        <taxon>Sphingobacteriales</taxon>
        <taxon>Sphingobacteriaceae</taxon>
        <taxon>Solitalea</taxon>
    </lineage>
</organism>